<dbReference type="AlphaFoldDB" id="A0A5N6XL96"/>
<name>A0A5N6XL96_9EURO</name>
<reference evidence="2" key="1">
    <citation type="submission" date="2019-04" db="EMBL/GenBank/DDBJ databases">
        <title>Friends and foes A comparative genomics studyof 23 Aspergillus species from section Flavi.</title>
        <authorList>
            <consortium name="DOE Joint Genome Institute"/>
            <person name="Kjaerbolling I."/>
            <person name="Vesth T."/>
            <person name="Frisvad J.C."/>
            <person name="Nybo J.L."/>
            <person name="Theobald S."/>
            <person name="Kildgaard S."/>
            <person name="Isbrandt T."/>
            <person name="Kuo A."/>
            <person name="Sato A."/>
            <person name="Lyhne E.K."/>
            <person name="Kogle M.E."/>
            <person name="Wiebenga A."/>
            <person name="Kun R.S."/>
            <person name="Lubbers R.J."/>
            <person name="Makela M.R."/>
            <person name="Barry K."/>
            <person name="Chovatia M."/>
            <person name="Clum A."/>
            <person name="Daum C."/>
            <person name="Haridas S."/>
            <person name="He G."/>
            <person name="LaButti K."/>
            <person name="Lipzen A."/>
            <person name="Mondo S."/>
            <person name="Riley R."/>
            <person name="Salamov A."/>
            <person name="Simmons B.A."/>
            <person name="Magnuson J.K."/>
            <person name="Henrissat B."/>
            <person name="Mortensen U.H."/>
            <person name="Larsen T.O."/>
            <person name="Devries R.P."/>
            <person name="Grigoriev I.V."/>
            <person name="Machida M."/>
            <person name="Baker S.E."/>
            <person name="Andersen M.R."/>
        </authorList>
    </citation>
    <scope>NUCLEOTIDE SEQUENCE [LARGE SCALE GENOMIC DNA]</scope>
    <source>
        <strain evidence="2">CBS 130017</strain>
    </source>
</reference>
<gene>
    <name evidence="1" type="ORF">BDV39DRAFT_198964</name>
</gene>
<protein>
    <submittedName>
        <fullName evidence="1">Uncharacterized protein</fullName>
    </submittedName>
</protein>
<accession>A0A5N6XL96</accession>
<proteinExistence type="predicted"/>
<keyword evidence="2" id="KW-1185">Reference proteome</keyword>
<dbReference type="Proteomes" id="UP000325945">
    <property type="component" value="Unassembled WGS sequence"/>
</dbReference>
<evidence type="ECO:0000313" key="1">
    <source>
        <dbReference type="EMBL" id="KAE8334057.1"/>
    </source>
</evidence>
<evidence type="ECO:0000313" key="2">
    <source>
        <dbReference type="Proteomes" id="UP000325945"/>
    </source>
</evidence>
<sequence>MSDPSLMLSWEKGRLPTLLENEPYRLSDAYRIFSIPEILEAILLSLDMHTLLISARVCCTWNKLIKGSRKIQQALFYIPLDTVAPGQPPTKNPLVVEKVWVEFIRTQLPSRPIFSKSLCGGLRGIPYISSEKREQAYLRPEASWRRMLLQQPPNSIVRFWNPERPPDRPYSHRPGMFDTHARWTPNRDYIRLENVQYWVDAGTFAPSPLPFLFWVDPMLMRKVRSRKRLARNTLLTQYVAQFDFTINTDCYGWMGVTPGLDDGNPIKQAWFPEWCDNRDVTLLGGGHSNLVILCPTPSPDSRLFWQAMR</sequence>
<organism evidence="1 2">
    <name type="scientific">Aspergillus sergii</name>
    <dbReference type="NCBI Taxonomy" id="1034303"/>
    <lineage>
        <taxon>Eukaryota</taxon>
        <taxon>Fungi</taxon>
        <taxon>Dikarya</taxon>
        <taxon>Ascomycota</taxon>
        <taxon>Pezizomycotina</taxon>
        <taxon>Eurotiomycetes</taxon>
        <taxon>Eurotiomycetidae</taxon>
        <taxon>Eurotiales</taxon>
        <taxon>Aspergillaceae</taxon>
        <taxon>Aspergillus</taxon>
        <taxon>Aspergillus subgen. Circumdati</taxon>
    </lineage>
</organism>
<dbReference type="SUPFAM" id="SSF81383">
    <property type="entry name" value="F-box domain"/>
    <property type="match status" value="1"/>
</dbReference>
<dbReference type="InterPro" id="IPR036047">
    <property type="entry name" value="F-box-like_dom_sf"/>
</dbReference>
<dbReference type="EMBL" id="ML741761">
    <property type="protein sequence ID" value="KAE8334057.1"/>
    <property type="molecule type" value="Genomic_DNA"/>
</dbReference>